<dbReference type="Gene3D" id="3.60.40.10">
    <property type="entry name" value="PPM-type phosphatase domain"/>
    <property type="match status" value="1"/>
</dbReference>
<comment type="caution">
    <text evidence="3">The sequence shown here is derived from an EMBL/GenBank/DDBJ whole genome shotgun (WGS) entry which is preliminary data.</text>
</comment>
<dbReference type="OrthoDB" id="2556847at2759"/>
<organism evidence="3 4">
    <name type="scientific">Planoprotostelium fungivorum</name>
    <dbReference type="NCBI Taxonomy" id="1890364"/>
    <lineage>
        <taxon>Eukaryota</taxon>
        <taxon>Amoebozoa</taxon>
        <taxon>Evosea</taxon>
        <taxon>Variosea</taxon>
        <taxon>Cavosteliida</taxon>
        <taxon>Cavosteliaceae</taxon>
        <taxon>Planoprotostelium</taxon>
    </lineage>
</organism>
<feature type="compositionally biased region" description="Polar residues" evidence="1">
    <location>
        <begin position="361"/>
        <end position="370"/>
    </location>
</feature>
<sequence>MGDSTKTMLVEIGHLERELDDIIEKRMSLLQSMKELEVEENRVTSLLQHKKDGLRKGLFLPNGRTGLTSSLGISHLTASGPTRATVSKPLPASRKFNPKYQLPGDSKGLKPSISGEVLPNPGRDVWTASGFHKLLSIKIDDGYYYSPSIKSRYPRLYDCIVNAGVFVKPGTLGVFNAKSFNQRLLAQISGPLLPEDFSGIEDPPEELYGNLLCAKTISTYPKKLGLPPMRNGDPICDRFCVQIFPQSMAICIADGCNWGHKSRSAATLASNCFVDFIAHNQSNNLKGSIKVLLQAVAAAHNAVIEGSAEHGTTTLLGGSLLRLERKRKKGRRDSDLKELDLQNRRGSEASTSPNKGHKLYSRTSSPSITDKTPDPKWAFVCISVGDCKAFHYSAQTKRVIDITEGNRGNLQDASDPGGRLGPTSDIGEPDLRNMDLYIKTCEEGDLIILCSDGIHDCLDPIHAGKVPRDFAAISSTLASYEEDWGKAQKECCEEVESSINWYRLHTIEEHINAAKAAEPNNHVNELCRRLVEHCRDMTLSSRKFMEENPTKNLSKDYRAFPGKMDHTTIMAFEVRRYAPK</sequence>
<evidence type="ECO:0000259" key="2">
    <source>
        <dbReference type="SMART" id="SM00332"/>
    </source>
</evidence>
<feature type="region of interest" description="Disordered" evidence="1">
    <location>
        <begin position="331"/>
        <end position="370"/>
    </location>
</feature>
<keyword evidence="4" id="KW-1185">Reference proteome</keyword>
<dbReference type="AlphaFoldDB" id="A0A2P6NFD7"/>
<accession>A0A2P6NFD7</accession>
<dbReference type="InterPro" id="IPR053287">
    <property type="entry name" value="PP2C-like_domain"/>
</dbReference>
<evidence type="ECO:0000256" key="1">
    <source>
        <dbReference type="SAM" id="MobiDB-lite"/>
    </source>
</evidence>
<reference evidence="3 4" key="1">
    <citation type="journal article" date="2018" name="Genome Biol. Evol.">
        <title>Multiple Roots of Fruiting Body Formation in Amoebozoa.</title>
        <authorList>
            <person name="Hillmann F."/>
            <person name="Forbes G."/>
            <person name="Novohradska S."/>
            <person name="Ferling I."/>
            <person name="Riege K."/>
            <person name="Groth M."/>
            <person name="Westermann M."/>
            <person name="Marz M."/>
            <person name="Spaller T."/>
            <person name="Winckler T."/>
            <person name="Schaap P."/>
            <person name="Glockner G."/>
        </authorList>
    </citation>
    <scope>NUCLEOTIDE SEQUENCE [LARGE SCALE GENOMIC DNA]</scope>
    <source>
        <strain evidence="3 4">Jena</strain>
    </source>
</reference>
<dbReference type="PANTHER" id="PTHR21586:SF2">
    <property type="entry name" value="PROTEIN PHOSPHATASE 2C-RELATED PROTEIN"/>
    <property type="match status" value="1"/>
</dbReference>
<gene>
    <name evidence="3" type="ORF">PROFUN_10033</name>
</gene>
<dbReference type="PANTHER" id="PTHR21586">
    <property type="entry name" value="TIPA"/>
    <property type="match status" value="1"/>
</dbReference>
<dbReference type="InterPro" id="IPR036457">
    <property type="entry name" value="PPM-type-like_dom_sf"/>
</dbReference>
<evidence type="ECO:0000313" key="4">
    <source>
        <dbReference type="Proteomes" id="UP000241769"/>
    </source>
</evidence>
<feature type="domain" description="PPM-type phosphatase" evidence="2">
    <location>
        <begin position="217"/>
        <end position="542"/>
    </location>
</feature>
<dbReference type="SUPFAM" id="SSF81606">
    <property type="entry name" value="PP2C-like"/>
    <property type="match status" value="1"/>
</dbReference>
<dbReference type="Proteomes" id="UP000241769">
    <property type="component" value="Unassembled WGS sequence"/>
</dbReference>
<dbReference type="SMART" id="SM00332">
    <property type="entry name" value="PP2Cc"/>
    <property type="match status" value="1"/>
</dbReference>
<dbReference type="EMBL" id="MDYQ01000098">
    <property type="protein sequence ID" value="PRP82669.1"/>
    <property type="molecule type" value="Genomic_DNA"/>
</dbReference>
<feature type="region of interest" description="Disordered" evidence="1">
    <location>
        <begin position="406"/>
        <end position="427"/>
    </location>
</feature>
<dbReference type="InParanoid" id="A0A2P6NFD7"/>
<dbReference type="InterPro" id="IPR001932">
    <property type="entry name" value="PPM-type_phosphatase-like_dom"/>
</dbReference>
<name>A0A2P6NFD7_9EUKA</name>
<evidence type="ECO:0000313" key="3">
    <source>
        <dbReference type="EMBL" id="PRP82669.1"/>
    </source>
</evidence>
<feature type="compositionally biased region" description="Basic and acidic residues" evidence="1">
    <location>
        <begin position="332"/>
        <end position="347"/>
    </location>
</feature>
<protein>
    <submittedName>
        <fullName evidence="3">Protein phosphatase 2C-related protein</fullName>
    </submittedName>
</protein>
<proteinExistence type="predicted"/>